<keyword evidence="9" id="KW-1185">Reference proteome</keyword>
<evidence type="ECO:0000256" key="3">
    <source>
        <dbReference type="ARBA" id="ARBA00022692"/>
    </source>
</evidence>
<dbReference type="GO" id="GO:0022857">
    <property type="term" value="F:transmembrane transporter activity"/>
    <property type="evidence" value="ECO:0007669"/>
    <property type="project" value="TreeGrafter"/>
</dbReference>
<evidence type="ECO:0000256" key="5">
    <source>
        <dbReference type="ARBA" id="ARBA00023136"/>
    </source>
</evidence>
<evidence type="ECO:0000256" key="4">
    <source>
        <dbReference type="ARBA" id="ARBA00022989"/>
    </source>
</evidence>
<sequence>MCISQGAPCILLTLISLWQLPNDISDVNFLTERQRAIICKRIENDIGILNFDDWSWEQAGSVFTNLKTYAEADVDSSDQRALSIYYAMFLLSGYRRDVSQFILMLGIISAAILITLITVPFATSHDSAGMTRRAIAISATISFGFVGSVVGNQFFHDGPAYKTSKMIMLVLLFIQLSIAYIIRYFILKDAKQKLNMTSDARHYQIYRAGGKDLAGDRHPDFTYIA</sequence>
<evidence type="ECO:0000256" key="2">
    <source>
        <dbReference type="ARBA" id="ARBA00022448"/>
    </source>
</evidence>
<feature type="chain" id="PRO_5008889598" evidence="7">
    <location>
        <begin position="26"/>
        <end position="225"/>
    </location>
</feature>
<dbReference type="STRING" id="101091.A0A1C7NC17"/>
<feature type="transmembrane region" description="Helical" evidence="6">
    <location>
        <begin position="101"/>
        <end position="122"/>
    </location>
</feature>
<keyword evidence="7" id="KW-0732">Signal</keyword>
<evidence type="ECO:0000313" key="8">
    <source>
        <dbReference type="EMBL" id="OBZ86635.1"/>
    </source>
</evidence>
<keyword evidence="5 6" id="KW-0472">Membrane</keyword>
<feature type="transmembrane region" description="Helical" evidence="6">
    <location>
        <begin position="134"/>
        <end position="155"/>
    </location>
</feature>
<gene>
    <name evidence="8" type="ORF">A0J61_05307</name>
</gene>
<dbReference type="OrthoDB" id="2985014at2759"/>
<keyword evidence="2" id="KW-0813">Transport</keyword>
<dbReference type="PANTHER" id="PTHR43791:SF36">
    <property type="entry name" value="TRANSPORTER, PUTATIVE (AFU_ORTHOLOGUE AFUA_6G08340)-RELATED"/>
    <property type="match status" value="1"/>
</dbReference>
<organism evidence="8 9">
    <name type="scientific">Choanephora cucurbitarum</name>
    <dbReference type="NCBI Taxonomy" id="101091"/>
    <lineage>
        <taxon>Eukaryota</taxon>
        <taxon>Fungi</taxon>
        <taxon>Fungi incertae sedis</taxon>
        <taxon>Mucoromycota</taxon>
        <taxon>Mucoromycotina</taxon>
        <taxon>Mucoromycetes</taxon>
        <taxon>Mucorales</taxon>
        <taxon>Mucorineae</taxon>
        <taxon>Choanephoraceae</taxon>
        <taxon>Choanephoroideae</taxon>
        <taxon>Choanephora</taxon>
    </lineage>
</organism>
<dbReference type="Proteomes" id="UP000093000">
    <property type="component" value="Unassembled WGS sequence"/>
</dbReference>
<dbReference type="InParanoid" id="A0A1C7NC17"/>
<accession>A0A1C7NC17</accession>
<evidence type="ECO:0000256" key="6">
    <source>
        <dbReference type="SAM" id="Phobius"/>
    </source>
</evidence>
<dbReference type="PANTHER" id="PTHR43791">
    <property type="entry name" value="PERMEASE-RELATED"/>
    <property type="match status" value="1"/>
</dbReference>
<feature type="transmembrane region" description="Helical" evidence="6">
    <location>
        <begin position="167"/>
        <end position="186"/>
    </location>
</feature>
<evidence type="ECO:0000256" key="7">
    <source>
        <dbReference type="SAM" id="SignalP"/>
    </source>
</evidence>
<evidence type="ECO:0000313" key="9">
    <source>
        <dbReference type="Proteomes" id="UP000093000"/>
    </source>
</evidence>
<comment type="caution">
    <text evidence="8">The sequence shown here is derived from an EMBL/GenBank/DDBJ whole genome shotgun (WGS) entry which is preliminary data.</text>
</comment>
<feature type="signal peptide" evidence="7">
    <location>
        <begin position="1"/>
        <end position="25"/>
    </location>
</feature>
<proteinExistence type="predicted"/>
<protein>
    <submittedName>
        <fullName evidence="8">Uncharacterized protein</fullName>
    </submittedName>
</protein>
<keyword evidence="4 6" id="KW-1133">Transmembrane helix</keyword>
<dbReference type="EMBL" id="LUGH01000283">
    <property type="protein sequence ID" value="OBZ86635.1"/>
    <property type="molecule type" value="Genomic_DNA"/>
</dbReference>
<reference evidence="8 9" key="1">
    <citation type="submission" date="2016-03" db="EMBL/GenBank/DDBJ databases">
        <title>Choanephora cucurbitarum.</title>
        <authorList>
            <person name="Min B."/>
            <person name="Park H."/>
            <person name="Park J.-H."/>
            <person name="Shin H.-D."/>
            <person name="Choi I.-G."/>
        </authorList>
    </citation>
    <scope>NUCLEOTIDE SEQUENCE [LARGE SCALE GENOMIC DNA]</scope>
    <source>
        <strain evidence="8 9">KUS-F28377</strain>
    </source>
</reference>
<name>A0A1C7NC17_9FUNG</name>
<evidence type="ECO:0000256" key="1">
    <source>
        <dbReference type="ARBA" id="ARBA00004141"/>
    </source>
</evidence>
<dbReference type="AlphaFoldDB" id="A0A1C7NC17"/>
<keyword evidence="3 6" id="KW-0812">Transmembrane</keyword>
<comment type="subcellular location">
    <subcellularLocation>
        <location evidence="1">Membrane</location>
        <topology evidence="1">Multi-pass membrane protein</topology>
    </subcellularLocation>
</comment>
<dbReference type="GO" id="GO:0016020">
    <property type="term" value="C:membrane"/>
    <property type="evidence" value="ECO:0007669"/>
    <property type="project" value="UniProtKB-SubCell"/>
</dbReference>